<dbReference type="AlphaFoldDB" id="A0A417XT81"/>
<keyword evidence="6" id="KW-1185">Reference proteome</keyword>
<dbReference type="EMBL" id="QXGH01000047">
    <property type="protein sequence ID" value="RHW23427.1"/>
    <property type="molecule type" value="Genomic_DNA"/>
</dbReference>
<dbReference type="Proteomes" id="UP000283644">
    <property type="component" value="Unassembled WGS sequence"/>
</dbReference>
<evidence type="ECO:0000256" key="2">
    <source>
        <dbReference type="SAM" id="Phobius"/>
    </source>
</evidence>
<dbReference type="RefSeq" id="WP_118928920.1">
    <property type="nucleotide sequence ID" value="NZ_QXGH01000047.1"/>
</dbReference>
<accession>A0A417XT81</accession>
<evidence type="ECO:0000256" key="1">
    <source>
        <dbReference type="SAM" id="MobiDB-lite"/>
    </source>
</evidence>
<evidence type="ECO:0000259" key="4">
    <source>
        <dbReference type="PROSITE" id="PS50234"/>
    </source>
</evidence>
<name>A0A417XT81_9ACTN</name>
<keyword evidence="2" id="KW-1133">Transmembrane helix</keyword>
<dbReference type="InterPro" id="IPR036465">
    <property type="entry name" value="vWFA_dom_sf"/>
</dbReference>
<dbReference type="InterPro" id="IPR002035">
    <property type="entry name" value="VWF_A"/>
</dbReference>
<keyword evidence="3" id="KW-0732">Signal</keyword>
<reference evidence="5 6" key="1">
    <citation type="submission" date="2018-09" db="EMBL/GenBank/DDBJ databases">
        <title>Genome sequencing of Nocardioides immobilis CCTCC AB 2017083 for comparison to Nocardioides silvaticus.</title>
        <authorList>
            <person name="Li C."/>
            <person name="Wang G."/>
        </authorList>
    </citation>
    <scope>NUCLEOTIDE SEQUENCE [LARGE SCALE GENOMIC DNA]</scope>
    <source>
        <strain evidence="5 6">CCTCC AB 2017083</strain>
    </source>
</reference>
<feature type="signal peptide" evidence="3">
    <location>
        <begin position="1"/>
        <end position="23"/>
    </location>
</feature>
<dbReference type="SMART" id="SM00327">
    <property type="entry name" value="VWA"/>
    <property type="match status" value="1"/>
</dbReference>
<feature type="region of interest" description="Disordered" evidence="1">
    <location>
        <begin position="535"/>
        <end position="557"/>
    </location>
</feature>
<keyword evidence="2" id="KW-0472">Membrane</keyword>
<feature type="domain" description="VWFA" evidence="4">
    <location>
        <begin position="30"/>
        <end position="216"/>
    </location>
</feature>
<dbReference type="Pfam" id="PF13519">
    <property type="entry name" value="VWA_2"/>
    <property type="match status" value="1"/>
</dbReference>
<feature type="chain" id="PRO_5019374853" evidence="3">
    <location>
        <begin position="24"/>
        <end position="593"/>
    </location>
</feature>
<evidence type="ECO:0000256" key="3">
    <source>
        <dbReference type="SAM" id="SignalP"/>
    </source>
</evidence>
<dbReference type="Gene3D" id="3.40.50.410">
    <property type="entry name" value="von Willebrand factor, type A domain"/>
    <property type="match status" value="1"/>
</dbReference>
<gene>
    <name evidence="5" type="ORF">D0Z08_29820</name>
</gene>
<protein>
    <submittedName>
        <fullName evidence="5">VWA domain-containing protein</fullName>
    </submittedName>
</protein>
<proteinExistence type="predicted"/>
<comment type="caution">
    <text evidence="5">The sequence shown here is derived from an EMBL/GenBank/DDBJ whole genome shotgun (WGS) entry which is preliminary data.</text>
</comment>
<keyword evidence="2" id="KW-0812">Transmembrane</keyword>
<evidence type="ECO:0000313" key="6">
    <source>
        <dbReference type="Proteomes" id="UP000283644"/>
    </source>
</evidence>
<evidence type="ECO:0000313" key="5">
    <source>
        <dbReference type="EMBL" id="RHW23427.1"/>
    </source>
</evidence>
<organism evidence="5 6">
    <name type="scientific">Nocardioides immobilis</name>
    <dbReference type="NCBI Taxonomy" id="2049295"/>
    <lineage>
        <taxon>Bacteria</taxon>
        <taxon>Bacillati</taxon>
        <taxon>Actinomycetota</taxon>
        <taxon>Actinomycetes</taxon>
        <taxon>Propionibacteriales</taxon>
        <taxon>Nocardioidaceae</taxon>
        <taxon>Nocardioides</taxon>
    </lineage>
</organism>
<sequence length="593" mass="61381">MRRLIALALLALAVVADVPAAQADGDHSTKVMLVVDASASMFETTDGGVTRMEAAHRAVRAAAATLGPREEVGVQVYGSSGSRDAARRCDDSRVLVEPKVGNHEQLSTALDLPPSRGASPIGPALEQARDELGPTGPRAIILVTHAAPTCDVDPYAVAARITQGDPDLRVHVVGLDVAGTHRRTLMRIADAGGGTYRDAHGADQLETALGTTVSRATQIYLGGGSAVAGGDERDQATEVRSGTWFDTLGGPGSDSDEHWYTFERVLASSTLHLHASLRVRGGADAPTRSDGLQIEAFVGDKSCGAGEDHGETGTDAVLSAYAPVPALTKPDLECLDADTVTFVVRRIGDQDLPAAQVEIYAAEEAPAPDEHLTPIASKDDLPPPDLSSPTGDLQIGAPAFSLAPQLAVGTHKVAIVPGETQIFRVPVGWGQRLSAAARFPKSVDGRMTARISVISPNRATVVAPQGADFGARSEALIDADTAPVAYGNRSSTDAAVAAANVAGDYFVVVSVDAGYDVPRVDVPFVLGVDVPGTEQPRPGYRGELAGDDSPTSAADETGDSGFPWWIATLALIAGLAVGAGAWFATRHSDATDA</sequence>
<dbReference type="PROSITE" id="PS50234">
    <property type="entry name" value="VWFA"/>
    <property type="match status" value="1"/>
</dbReference>
<dbReference type="SUPFAM" id="SSF53300">
    <property type="entry name" value="vWA-like"/>
    <property type="match status" value="1"/>
</dbReference>
<feature type="transmembrane region" description="Helical" evidence="2">
    <location>
        <begin position="562"/>
        <end position="584"/>
    </location>
</feature>
<dbReference type="OrthoDB" id="4318225at2"/>